<reference evidence="2" key="1">
    <citation type="journal article" date="2010" name="Science">
        <title>Plasticity of animal genome architecture unmasked by rapid evolution of a pelagic tunicate.</title>
        <authorList>
            <person name="Denoeud F."/>
            <person name="Henriet S."/>
            <person name="Mungpakdee S."/>
            <person name="Aury J.M."/>
            <person name="Da Silva C."/>
            <person name="Brinkmann H."/>
            <person name="Mikhaleva J."/>
            <person name="Olsen L.C."/>
            <person name="Jubin C."/>
            <person name="Canestro C."/>
            <person name="Bouquet J.M."/>
            <person name="Danks G."/>
            <person name="Poulain J."/>
            <person name="Campsteijn C."/>
            <person name="Adamski M."/>
            <person name="Cross I."/>
            <person name="Yadetie F."/>
            <person name="Muffato M."/>
            <person name="Louis A."/>
            <person name="Butcher S."/>
            <person name="Tsagkogeorga G."/>
            <person name="Konrad A."/>
            <person name="Singh S."/>
            <person name="Jensen M.F."/>
            <person name="Cong E.H."/>
            <person name="Eikeseth-Otteraa H."/>
            <person name="Noel B."/>
            <person name="Anthouard V."/>
            <person name="Porcel B.M."/>
            <person name="Kachouri-Lafond R."/>
            <person name="Nishino A."/>
            <person name="Ugolini M."/>
            <person name="Chourrout P."/>
            <person name="Nishida H."/>
            <person name="Aasland R."/>
            <person name="Huzurbazar S."/>
            <person name="Westhof E."/>
            <person name="Delsuc F."/>
            <person name="Lehrach H."/>
            <person name="Reinhardt R."/>
            <person name="Weissenbach J."/>
            <person name="Roy S.W."/>
            <person name="Artiguenave F."/>
            <person name="Postlethwait J.H."/>
            <person name="Manak J.R."/>
            <person name="Thompson E.M."/>
            <person name="Jaillon O."/>
            <person name="Du Pasquier L."/>
            <person name="Boudinot P."/>
            <person name="Liberles D.A."/>
            <person name="Volff J.N."/>
            <person name="Philippe H."/>
            <person name="Lenhard B."/>
            <person name="Roest Crollius H."/>
            <person name="Wincker P."/>
            <person name="Chourrout D."/>
        </authorList>
    </citation>
    <scope>NUCLEOTIDE SEQUENCE [LARGE SCALE GENOMIC DNA]</scope>
</reference>
<protein>
    <submittedName>
        <fullName evidence="2">Uncharacterized protein</fullName>
    </submittedName>
</protein>
<organism evidence="2">
    <name type="scientific">Oikopleura dioica</name>
    <name type="common">Tunicate</name>
    <dbReference type="NCBI Taxonomy" id="34765"/>
    <lineage>
        <taxon>Eukaryota</taxon>
        <taxon>Metazoa</taxon>
        <taxon>Chordata</taxon>
        <taxon>Tunicata</taxon>
        <taxon>Appendicularia</taxon>
        <taxon>Copelata</taxon>
        <taxon>Oikopleuridae</taxon>
        <taxon>Oikopleura</taxon>
    </lineage>
</organism>
<dbReference type="InParanoid" id="E4WUH3"/>
<dbReference type="AlphaFoldDB" id="E4WUH3"/>
<feature type="compositionally biased region" description="Acidic residues" evidence="1">
    <location>
        <begin position="24"/>
        <end position="35"/>
    </location>
</feature>
<dbReference type="Proteomes" id="UP000001307">
    <property type="component" value="Unassembled WGS sequence"/>
</dbReference>
<dbReference type="EMBL" id="FN653017">
    <property type="protein sequence ID" value="CBY21503.1"/>
    <property type="molecule type" value="Genomic_DNA"/>
</dbReference>
<proteinExistence type="predicted"/>
<feature type="region of interest" description="Disordered" evidence="1">
    <location>
        <begin position="19"/>
        <end position="54"/>
    </location>
</feature>
<keyword evidence="3" id="KW-1185">Reference proteome</keyword>
<evidence type="ECO:0000313" key="3">
    <source>
        <dbReference type="Proteomes" id="UP000001307"/>
    </source>
</evidence>
<sequence>MVQKMVKKGTLKSPFTRAHKIFEEESSENESEDERYNEVITISSSEESEPESID</sequence>
<name>E4WUH3_OIKDI</name>
<gene>
    <name evidence="2" type="ORF">GSOID_T00009272001</name>
</gene>
<accession>E4WUH3</accession>
<evidence type="ECO:0000313" key="2">
    <source>
        <dbReference type="EMBL" id="CBY21503.1"/>
    </source>
</evidence>
<evidence type="ECO:0000256" key="1">
    <source>
        <dbReference type="SAM" id="MobiDB-lite"/>
    </source>
</evidence>